<evidence type="ECO:0000256" key="1">
    <source>
        <dbReference type="SAM" id="Phobius"/>
    </source>
</evidence>
<feature type="chain" id="PRO_5046706241" description="TrbC/VIRB2 family protein" evidence="2">
    <location>
        <begin position="32"/>
        <end position="112"/>
    </location>
</feature>
<sequence>MYNTRAPLSLRQLKAKFLLFVLGVLGTQASAAPIGSGDSAETIFTKLGCEFVKIASSPIMVGVAVMAALLIFGWNKMMAESSAFTSFRNSIIGAVVILAGSKIIQTMFGASC</sequence>
<evidence type="ECO:0000313" key="3">
    <source>
        <dbReference type="EMBL" id="MDP9766125.1"/>
    </source>
</evidence>
<keyword evidence="2" id="KW-0732">Signal</keyword>
<feature type="transmembrane region" description="Helical" evidence="1">
    <location>
        <begin position="55"/>
        <end position="75"/>
    </location>
</feature>
<name>A0ABT9MHQ6_9DEIO</name>
<keyword evidence="1" id="KW-0812">Transmembrane</keyword>
<evidence type="ECO:0000313" key="4">
    <source>
        <dbReference type="Proteomes" id="UP001232163"/>
    </source>
</evidence>
<dbReference type="EMBL" id="JAURUR010000020">
    <property type="protein sequence ID" value="MDP9766125.1"/>
    <property type="molecule type" value="Genomic_DNA"/>
</dbReference>
<keyword evidence="1" id="KW-1133">Transmembrane helix</keyword>
<protein>
    <recommendedName>
        <fullName evidence="5">TrbC/VIRB2 family protein</fullName>
    </recommendedName>
</protein>
<reference evidence="3 4" key="1">
    <citation type="submission" date="2023-07" db="EMBL/GenBank/DDBJ databases">
        <title>Genomic Encyclopedia of Type Strains, Phase IV (KMG-IV): sequencing the most valuable type-strain genomes for metagenomic binning, comparative biology and taxonomic classification.</title>
        <authorList>
            <person name="Goeker M."/>
        </authorList>
    </citation>
    <scope>NUCLEOTIDE SEQUENCE [LARGE SCALE GENOMIC DNA]</scope>
    <source>
        <strain evidence="3 4">NIO-1023</strain>
    </source>
</reference>
<dbReference type="RefSeq" id="WP_307468990.1">
    <property type="nucleotide sequence ID" value="NZ_JAURUR010000020.1"/>
</dbReference>
<gene>
    <name evidence="3" type="ORF">QO006_003589</name>
</gene>
<comment type="caution">
    <text evidence="3">The sequence shown here is derived from an EMBL/GenBank/DDBJ whole genome shotgun (WGS) entry which is preliminary data.</text>
</comment>
<accession>A0ABT9MHQ6</accession>
<feature type="transmembrane region" description="Helical" evidence="1">
    <location>
        <begin position="87"/>
        <end position="108"/>
    </location>
</feature>
<keyword evidence="4" id="KW-1185">Reference proteome</keyword>
<organism evidence="3 4">
    <name type="scientific">Deinococcus enclensis</name>
    <dbReference type="NCBI Taxonomy" id="1049582"/>
    <lineage>
        <taxon>Bacteria</taxon>
        <taxon>Thermotogati</taxon>
        <taxon>Deinococcota</taxon>
        <taxon>Deinococci</taxon>
        <taxon>Deinococcales</taxon>
        <taxon>Deinococcaceae</taxon>
        <taxon>Deinococcus</taxon>
    </lineage>
</organism>
<evidence type="ECO:0008006" key="5">
    <source>
        <dbReference type="Google" id="ProtNLM"/>
    </source>
</evidence>
<feature type="signal peptide" evidence="2">
    <location>
        <begin position="1"/>
        <end position="31"/>
    </location>
</feature>
<proteinExistence type="predicted"/>
<dbReference type="Proteomes" id="UP001232163">
    <property type="component" value="Unassembled WGS sequence"/>
</dbReference>
<keyword evidence="1" id="KW-0472">Membrane</keyword>
<evidence type="ECO:0000256" key="2">
    <source>
        <dbReference type="SAM" id="SignalP"/>
    </source>
</evidence>